<dbReference type="Gene3D" id="2.160.20.10">
    <property type="entry name" value="Single-stranded right-handed beta-helix, Pectin lyase-like"/>
    <property type="match status" value="1"/>
</dbReference>
<feature type="region of interest" description="Disordered" evidence="1">
    <location>
        <begin position="1"/>
        <end position="27"/>
    </location>
</feature>
<protein>
    <submittedName>
        <fullName evidence="2">Uncharacterized protein</fullName>
    </submittedName>
</protein>
<reference evidence="3" key="1">
    <citation type="submission" date="2006-12" db="EMBL/GenBank/DDBJ databases">
        <title>Complete sequence of Halorhodospira halophila SL1.</title>
        <authorList>
            <consortium name="US DOE Joint Genome Institute"/>
            <person name="Copeland A."/>
            <person name="Lucas S."/>
            <person name="Lapidus A."/>
            <person name="Barry K."/>
            <person name="Detter J.C."/>
            <person name="Glavina del Rio T."/>
            <person name="Hammon N."/>
            <person name="Israni S."/>
            <person name="Dalin E."/>
            <person name="Tice H."/>
            <person name="Pitluck S."/>
            <person name="Saunders E."/>
            <person name="Brettin T."/>
            <person name="Bruce D."/>
            <person name="Han C."/>
            <person name="Tapia R."/>
            <person name="Schmutz J."/>
            <person name="Larimer F."/>
            <person name="Land M."/>
            <person name="Hauser L."/>
            <person name="Kyrpides N."/>
            <person name="Mikhailova N."/>
            <person name="Hoff W."/>
            <person name="Richardson P."/>
        </authorList>
    </citation>
    <scope>NUCLEOTIDE SEQUENCE [LARGE SCALE GENOMIC DNA]</scope>
    <source>
        <strain evidence="3">DSM 244 / SL1</strain>
    </source>
</reference>
<evidence type="ECO:0000256" key="1">
    <source>
        <dbReference type="SAM" id="MobiDB-lite"/>
    </source>
</evidence>
<dbReference type="InterPro" id="IPR011050">
    <property type="entry name" value="Pectin_lyase_fold/virulence"/>
</dbReference>
<dbReference type="KEGG" id="hha:Hhal_1546"/>
<name>A1WXA1_HALHL</name>
<dbReference type="Proteomes" id="UP000000647">
    <property type="component" value="Chromosome"/>
</dbReference>
<dbReference type="InterPro" id="IPR012334">
    <property type="entry name" value="Pectin_lyas_fold"/>
</dbReference>
<feature type="region of interest" description="Disordered" evidence="1">
    <location>
        <begin position="409"/>
        <end position="463"/>
    </location>
</feature>
<gene>
    <name evidence="2" type="ordered locus">Hhal_1546</name>
</gene>
<dbReference type="SUPFAM" id="SSF51126">
    <property type="entry name" value="Pectin lyase-like"/>
    <property type="match status" value="1"/>
</dbReference>
<dbReference type="AlphaFoldDB" id="A1WXA1"/>
<reference evidence="2 3" key="2">
    <citation type="journal article" date="2013" name="Stand. Genomic Sci.">
        <title>Complete genome sequence of Halorhodospira halophila SL1.</title>
        <authorList>
            <person name="Challacombe J.F."/>
            <person name="Majid S."/>
            <person name="Deole R."/>
            <person name="Brettin T.S."/>
            <person name="Bruce D."/>
            <person name="Delano S.F."/>
            <person name="Detter J.C."/>
            <person name="Gleasner C.D."/>
            <person name="Han C.S."/>
            <person name="Misra M."/>
            <person name="Reitenga K.G."/>
            <person name="Mikhailova N."/>
            <person name="Woyke T."/>
            <person name="Pitluck S."/>
            <person name="Nolan M."/>
            <person name="Land M.L."/>
            <person name="Saunders E."/>
            <person name="Tapia R."/>
            <person name="Lapidus A."/>
            <person name="Ivanova N."/>
            <person name="Hoff W.D."/>
        </authorList>
    </citation>
    <scope>NUCLEOTIDE SEQUENCE [LARGE SCALE GENOMIC DNA]</scope>
    <source>
        <strain evidence="3">DSM 244 / SL1</strain>
    </source>
</reference>
<feature type="compositionally biased region" description="Basic and acidic residues" evidence="1">
    <location>
        <begin position="419"/>
        <end position="433"/>
    </location>
</feature>
<evidence type="ECO:0000313" key="2">
    <source>
        <dbReference type="EMBL" id="ABM62313.1"/>
    </source>
</evidence>
<keyword evidence="3" id="KW-1185">Reference proteome</keyword>
<organism evidence="2 3">
    <name type="scientific">Halorhodospira halophila (strain DSM 244 / SL1)</name>
    <name type="common">Ectothiorhodospira halophila (strain DSM 244 / SL1)</name>
    <dbReference type="NCBI Taxonomy" id="349124"/>
    <lineage>
        <taxon>Bacteria</taxon>
        <taxon>Pseudomonadati</taxon>
        <taxon>Pseudomonadota</taxon>
        <taxon>Gammaproteobacteria</taxon>
        <taxon>Chromatiales</taxon>
        <taxon>Ectothiorhodospiraceae</taxon>
        <taxon>Halorhodospira</taxon>
    </lineage>
</organism>
<dbReference type="eggNOG" id="ENOG502Z982">
    <property type="taxonomic scope" value="Bacteria"/>
</dbReference>
<dbReference type="HOGENOM" id="CLU_629815_0_0_6"/>
<evidence type="ECO:0000313" key="3">
    <source>
        <dbReference type="Proteomes" id="UP000000647"/>
    </source>
</evidence>
<dbReference type="SMART" id="SM00710">
    <property type="entry name" value="PbH1"/>
    <property type="match status" value="5"/>
</dbReference>
<sequence>MHEVGMTPAKPIESRRRPASGPSSRSLARAGASAGIAFALILLSGSVAADSNVVGDALPAAGRTVEVDPGNYREAVRGLRPGDRLELAPGVYRGGLDLRGIQGTEKQPIVIAGPRGEAGSATFVGQDGRNTVRFEDSAHIELRRLELDGRSANANGIVAEAEGTFTHNITLANLRIRNYDISQGSTAVTTRSAAWDWTIRDNEIRGVGTGLYLGQPDGEAPFIGGVIEGNHIAETLGYNAQIKHQNERAMVEGMPTNRRDTVIRDNTFSKAEGGNSGDGARPNLLVGHWPERGPGANDRYLIYGNLFYENPHERLFQGEGHVALYNNAFVNRDGDGVVLGPHNDVPKEIRILRNTVVARGFGIRLRGADRGYQQVVSGNAVFADPPLDLEATEDDDNFTAGFAEAPDRLRAPDAGLDDLDLRPQGDALRKDRPLALPEDPPGLGHDRNGQLRTEPFWGAYQPE</sequence>
<proteinExistence type="predicted"/>
<dbReference type="InterPro" id="IPR006626">
    <property type="entry name" value="PbH1"/>
</dbReference>
<dbReference type="EMBL" id="CP000544">
    <property type="protein sequence ID" value="ABM62313.1"/>
    <property type="molecule type" value="Genomic_DNA"/>
</dbReference>
<dbReference type="STRING" id="349124.Hhal_1546"/>
<accession>A1WXA1</accession>